<dbReference type="CDD" id="cd00075">
    <property type="entry name" value="HATPase"/>
    <property type="match status" value="1"/>
</dbReference>
<dbReference type="SUPFAM" id="SSF55874">
    <property type="entry name" value="ATPase domain of HSP90 chaperone/DNA topoisomerase II/histidine kinase"/>
    <property type="match status" value="1"/>
</dbReference>
<name>A0A7X9SY41_9CORY</name>
<feature type="coiled-coil region" evidence="7">
    <location>
        <begin position="304"/>
        <end position="372"/>
    </location>
</feature>
<dbReference type="Gene3D" id="2.60.120.10">
    <property type="entry name" value="Jelly Rolls"/>
    <property type="match status" value="1"/>
</dbReference>
<protein>
    <recommendedName>
        <fullName evidence="3">histidine kinase</fullName>
        <ecNumber evidence="3">2.7.13.3</ecNumber>
    </recommendedName>
</protein>
<keyword evidence="4" id="KW-0597">Phosphoprotein</keyword>
<evidence type="ECO:0000256" key="3">
    <source>
        <dbReference type="ARBA" id="ARBA00012438"/>
    </source>
</evidence>
<evidence type="ECO:0000259" key="8">
    <source>
        <dbReference type="PROSITE" id="PS50042"/>
    </source>
</evidence>
<dbReference type="InterPro" id="IPR003661">
    <property type="entry name" value="HisK_dim/P_dom"/>
</dbReference>
<keyword evidence="5" id="KW-0808">Transferase</keyword>
<dbReference type="PANTHER" id="PTHR43065">
    <property type="entry name" value="SENSOR HISTIDINE KINASE"/>
    <property type="match status" value="1"/>
</dbReference>
<dbReference type="EMBL" id="JABAGA010000008">
    <property type="protein sequence ID" value="NMF10194.1"/>
    <property type="molecule type" value="Genomic_DNA"/>
</dbReference>
<evidence type="ECO:0000313" key="11">
    <source>
        <dbReference type="Proteomes" id="UP000589552"/>
    </source>
</evidence>
<dbReference type="EC" id="2.7.13.3" evidence="3"/>
<evidence type="ECO:0000256" key="4">
    <source>
        <dbReference type="ARBA" id="ARBA00022553"/>
    </source>
</evidence>
<dbReference type="InterPro" id="IPR000595">
    <property type="entry name" value="cNMP-bd_dom"/>
</dbReference>
<evidence type="ECO:0000313" key="10">
    <source>
        <dbReference type="EMBL" id="NMF10194.1"/>
    </source>
</evidence>
<dbReference type="Gene3D" id="1.10.287.130">
    <property type="match status" value="1"/>
</dbReference>
<comment type="caution">
    <text evidence="10">The sequence shown here is derived from an EMBL/GenBank/DDBJ whole genome shotgun (WGS) entry which is preliminary data.</text>
</comment>
<dbReference type="Pfam" id="PF02518">
    <property type="entry name" value="HATPase_c"/>
    <property type="match status" value="1"/>
</dbReference>
<feature type="domain" description="Cyclic nucleotide-binding" evidence="8">
    <location>
        <begin position="187"/>
        <end position="285"/>
    </location>
</feature>
<evidence type="ECO:0000256" key="6">
    <source>
        <dbReference type="ARBA" id="ARBA00023012"/>
    </source>
</evidence>
<dbReference type="InterPro" id="IPR014710">
    <property type="entry name" value="RmlC-like_jellyroll"/>
</dbReference>
<dbReference type="SUPFAM" id="SSF47384">
    <property type="entry name" value="Homodimeric domain of signal transducing histidine kinase"/>
    <property type="match status" value="1"/>
</dbReference>
<reference evidence="10 11" key="1">
    <citation type="submission" date="2020-04" db="EMBL/GenBank/DDBJ databases">
        <authorList>
            <person name="Hitch T.C.A."/>
            <person name="Wylensek D."/>
            <person name="Clavel T."/>
        </authorList>
    </citation>
    <scope>NUCLEOTIDE SEQUENCE [LARGE SCALE GENOMIC DNA]</scope>
    <source>
        <strain evidence="10 11">BL-383-APC-2I</strain>
    </source>
</reference>
<dbReference type="SUPFAM" id="SSF51206">
    <property type="entry name" value="cAMP-binding domain-like"/>
    <property type="match status" value="1"/>
</dbReference>
<dbReference type="AlphaFoldDB" id="A0A7X9SY41"/>
<dbReference type="InterPro" id="IPR036097">
    <property type="entry name" value="HisK_dim/P_sf"/>
</dbReference>
<dbReference type="PANTHER" id="PTHR43065:SF48">
    <property type="entry name" value="HISTIDINE KINASE"/>
    <property type="match status" value="1"/>
</dbReference>
<comment type="subcellular location">
    <subcellularLocation>
        <location evidence="2">Cell membrane</location>
    </subcellularLocation>
</comment>
<dbReference type="SMART" id="SM00387">
    <property type="entry name" value="HATPase_c"/>
    <property type="match status" value="1"/>
</dbReference>
<dbReference type="InterPro" id="IPR005467">
    <property type="entry name" value="His_kinase_dom"/>
</dbReference>
<evidence type="ECO:0000259" key="9">
    <source>
        <dbReference type="PROSITE" id="PS50109"/>
    </source>
</evidence>
<keyword evidence="6" id="KW-0902">Two-component regulatory system</keyword>
<dbReference type="GO" id="GO:0005886">
    <property type="term" value="C:plasma membrane"/>
    <property type="evidence" value="ECO:0007669"/>
    <property type="project" value="UniProtKB-SubCell"/>
</dbReference>
<evidence type="ECO:0000256" key="1">
    <source>
        <dbReference type="ARBA" id="ARBA00000085"/>
    </source>
</evidence>
<dbReference type="Gene3D" id="3.30.565.10">
    <property type="entry name" value="Histidine kinase-like ATPase, C-terminal domain"/>
    <property type="match status" value="1"/>
</dbReference>
<evidence type="ECO:0000256" key="2">
    <source>
        <dbReference type="ARBA" id="ARBA00004236"/>
    </source>
</evidence>
<dbReference type="PROSITE" id="PS50042">
    <property type="entry name" value="CNMP_BINDING_3"/>
    <property type="match status" value="1"/>
</dbReference>
<evidence type="ECO:0000256" key="7">
    <source>
        <dbReference type="SAM" id="Coils"/>
    </source>
</evidence>
<dbReference type="RefSeq" id="WP_168938352.1">
    <property type="nucleotide sequence ID" value="NZ_JABAGA010000008.1"/>
</dbReference>
<keyword evidence="7" id="KW-0175">Coiled coil</keyword>
<feature type="domain" description="Histidine kinase" evidence="9">
    <location>
        <begin position="398"/>
        <end position="633"/>
    </location>
</feature>
<dbReference type="InterPro" id="IPR003594">
    <property type="entry name" value="HATPase_dom"/>
</dbReference>
<dbReference type="PRINTS" id="PR00344">
    <property type="entry name" value="BCTRLSENSOR"/>
</dbReference>
<keyword evidence="5" id="KW-0418">Kinase</keyword>
<dbReference type="PROSITE" id="PS50109">
    <property type="entry name" value="HIS_KIN"/>
    <property type="match status" value="1"/>
</dbReference>
<dbReference type="CDD" id="cd00038">
    <property type="entry name" value="CAP_ED"/>
    <property type="match status" value="1"/>
</dbReference>
<gene>
    <name evidence="10" type="ORF">HF852_11410</name>
</gene>
<evidence type="ECO:0000256" key="5">
    <source>
        <dbReference type="ARBA" id="ARBA00022777"/>
    </source>
</evidence>
<organism evidence="10 11">
    <name type="scientific">Corynebacterium xerosis</name>
    <dbReference type="NCBI Taxonomy" id="1725"/>
    <lineage>
        <taxon>Bacteria</taxon>
        <taxon>Bacillati</taxon>
        <taxon>Actinomycetota</taxon>
        <taxon>Actinomycetes</taxon>
        <taxon>Mycobacteriales</taxon>
        <taxon>Corynebacteriaceae</taxon>
        <taxon>Corynebacterium</taxon>
    </lineage>
</organism>
<dbReference type="InterPro" id="IPR036890">
    <property type="entry name" value="HATPase_C_sf"/>
</dbReference>
<proteinExistence type="predicted"/>
<dbReference type="CDD" id="cd00082">
    <property type="entry name" value="HisKA"/>
    <property type="match status" value="1"/>
</dbReference>
<comment type="catalytic activity">
    <reaction evidence="1">
        <text>ATP + protein L-histidine = ADP + protein N-phospho-L-histidine.</text>
        <dbReference type="EC" id="2.7.13.3"/>
    </reaction>
</comment>
<sequence>MPLRKGLPHSTIAIVGRSEVTQYLYSLVSRTLGERHRVVNGPDLPSVLEQIGDDDNLGLITVTLHDDGLPADHPLVSFVTDPRFRHTRILVLSTAPSISGLDLLTDLGRLDMLAYTPEIKEDTFIRTLLQQLRRYWHHRSDEDPTVGFHDEFPEHFVLDTTMSDIEIIKVLIDAADHHLGYQPRLVFPPGVYLTKEGHAVEEMIFALSGKVLLGRITDAGDITMHHASTGKVIGLLALANARVGFFTARTTTEVVAVQLSYEQLNYLLSVEPRLNRLITALFVRTYDRRLRRAEDIQVKRHETRSLLEQERAALALALKNLEGARKELMSQARFASLGELAAGVAHELNNPMAAIKRTAEHLADDIEALLNTGKAKRWSDSALAAIDAASSSHAVSTKRAREIRREIAEITGDRELASRLVLAGVHDLDFVRQVHKSRNLDFEMVEHAASIGTALRNVENAATRITDLVASLRSYARPDGDPVTDVDIHQGIDDTIRLTSHKLRGVTVRRDYAELPPITCTPGQLAQVWTNLITNSAEAFAESGKGSTITVRTSRPRPDWVQVEVIDDGPGIPGELLDRLFEPRFTTKHGQVRFGMGIGLGVCRTIVSKHNGTINIETSTAGTRVIVGLPVAGPLSLQES</sequence>
<dbReference type="InterPro" id="IPR018490">
    <property type="entry name" value="cNMP-bd_dom_sf"/>
</dbReference>
<accession>A0A7X9SY41</accession>
<dbReference type="Proteomes" id="UP000589552">
    <property type="component" value="Unassembled WGS sequence"/>
</dbReference>
<dbReference type="GO" id="GO:0000155">
    <property type="term" value="F:phosphorelay sensor kinase activity"/>
    <property type="evidence" value="ECO:0007669"/>
    <property type="project" value="InterPro"/>
</dbReference>
<dbReference type="Pfam" id="PF00027">
    <property type="entry name" value="cNMP_binding"/>
    <property type="match status" value="1"/>
</dbReference>
<dbReference type="InterPro" id="IPR004358">
    <property type="entry name" value="Sig_transdc_His_kin-like_C"/>
</dbReference>